<comment type="caution">
    <text evidence="3">The sequence shown here is derived from an EMBL/GenBank/DDBJ whole genome shotgun (WGS) entry which is preliminary data.</text>
</comment>
<dbReference type="Proteomes" id="UP001630127">
    <property type="component" value="Unassembled WGS sequence"/>
</dbReference>
<dbReference type="InterPro" id="IPR040283">
    <property type="entry name" value="DDB_G0292058-like"/>
</dbReference>
<keyword evidence="2" id="KW-1133">Transmembrane helix</keyword>
<keyword evidence="4" id="KW-1185">Reference proteome</keyword>
<feature type="transmembrane region" description="Helical" evidence="2">
    <location>
        <begin position="16"/>
        <end position="35"/>
    </location>
</feature>
<evidence type="ECO:0000256" key="2">
    <source>
        <dbReference type="SAM" id="Phobius"/>
    </source>
</evidence>
<accession>A0ABD2Y2E3</accession>
<feature type="transmembrane region" description="Helical" evidence="2">
    <location>
        <begin position="540"/>
        <end position="561"/>
    </location>
</feature>
<dbReference type="EMBL" id="JBJUIK010000016">
    <property type="protein sequence ID" value="KAL3500915.1"/>
    <property type="molecule type" value="Genomic_DNA"/>
</dbReference>
<sequence length="590" mass="65213">MPCLLSFLPRRESPGLLLFSLVPIFLFLSSTLFSFPVGVGGDDNPHLPASHNMFSTSGEAFAGERNDDGVSWRTKRILVENSTNNSESGDQERNEEAPFNSSSSSSSLVVVPLAADRTHRKDPLDGFNKYTGGWNISNQHYWASVGYTAVPFFLVAGIWFLVFGLCLFLMCLYFCCCRKKPYGYSRTAYALSLILLLFFTVVAIIGCIILYVGQGKFHSSVSNTMQYVVDQADLTVGNLRDVSGYLSAAKQVQVTQVSLPGSVQTDIDQTQAMLDFSATTLSEQAQKNSKDIKDVVAAVRLALIFLSAVMLLMTFLGFVFSIFGLQFLVYTLVVIGWIVVTGTFILCGIFLLLHNVTADTCVAMNQWVQNPTAHTSLNDILPCVDNATAQETLSRSREVTYQIVDVVNQVITNVSNINFSPNFAPFYYNQSGPVLPILCNPLNPDLSNRTCTAGEADLDNATQVWSTYVCQVSPNGVCVTTGRLTPTLYGQMAAGINVSLGLYQYGPYLVSLPDCSFARQTFTDIYATYCPGLQRYSKRVYIGLVMVGVAVMVSLLFWVIYGRERRHRVYTKEHMSSKPNEDHEEGEKQT</sequence>
<feature type="transmembrane region" description="Helical" evidence="2">
    <location>
        <begin position="297"/>
        <end position="320"/>
    </location>
</feature>
<gene>
    <name evidence="3" type="ORF">ACH5RR_040008</name>
</gene>
<reference evidence="3 4" key="1">
    <citation type="submission" date="2024-11" db="EMBL/GenBank/DDBJ databases">
        <title>A near-complete genome assembly of Cinchona calisaya.</title>
        <authorList>
            <person name="Lian D.C."/>
            <person name="Zhao X.W."/>
            <person name="Wei L."/>
        </authorList>
    </citation>
    <scope>NUCLEOTIDE SEQUENCE [LARGE SCALE GENOMIC DNA]</scope>
    <source>
        <tissue evidence="3">Nenye</tissue>
    </source>
</reference>
<organism evidence="3 4">
    <name type="scientific">Cinchona calisaya</name>
    <dbReference type="NCBI Taxonomy" id="153742"/>
    <lineage>
        <taxon>Eukaryota</taxon>
        <taxon>Viridiplantae</taxon>
        <taxon>Streptophyta</taxon>
        <taxon>Embryophyta</taxon>
        <taxon>Tracheophyta</taxon>
        <taxon>Spermatophyta</taxon>
        <taxon>Magnoliopsida</taxon>
        <taxon>eudicotyledons</taxon>
        <taxon>Gunneridae</taxon>
        <taxon>Pentapetalae</taxon>
        <taxon>asterids</taxon>
        <taxon>lamiids</taxon>
        <taxon>Gentianales</taxon>
        <taxon>Rubiaceae</taxon>
        <taxon>Cinchonoideae</taxon>
        <taxon>Cinchoneae</taxon>
        <taxon>Cinchona</taxon>
    </lineage>
</organism>
<evidence type="ECO:0000313" key="4">
    <source>
        <dbReference type="Proteomes" id="UP001630127"/>
    </source>
</evidence>
<feature type="transmembrane region" description="Helical" evidence="2">
    <location>
        <begin position="152"/>
        <end position="176"/>
    </location>
</feature>
<feature type="transmembrane region" description="Helical" evidence="2">
    <location>
        <begin position="188"/>
        <end position="212"/>
    </location>
</feature>
<name>A0ABD2Y2E3_9GENT</name>
<evidence type="ECO:0008006" key="5">
    <source>
        <dbReference type="Google" id="ProtNLM"/>
    </source>
</evidence>
<evidence type="ECO:0000313" key="3">
    <source>
        <dbReference type="EMBL" id="KAL3500915.1"/>
    </source>
</evidence>
<feature type="region of interest" description="Disordered" evidence="1">
    <location>
        <begin position="82"/>
        <end position="104"/>
    </location>
</feature>
<proteinExistence type="predicted"/>
<dbReference type="PANTHER" id="PTHR31414:SF15">
    <property type="entry name" value="PLASMA MEMBRANE FUSION PROTEIN"/>
    <property type="match status" value="1"/>
</dbReference>
<evidence type="ECO:0000256" key="1">
    <source>
        <dbReference type="SAM" id="MobiDB-lite"/>
    </source>
</evidence>
<keyword evidence="2" id="KW-0812">Transmembrane</keyword>
<dbReference type="AlphaFoldDB" id="A0ABD2Y2E3"/>
<protein>
    <recommendedName>
        <fullName evidence="5">Transmembrane protein</fullName>
    </recommendedName>
</protein>
<dbReference type="PANTHER" id="PTHR31414">
    <property type="entry name" value="TRANSMEMBRANE PROTEIN DDB_G0292058"/>
    <property type="match status" value="1"/>
</dbReference>
<feature type="transmembrane region" description="Helical" evidence="2">
    <location>
        <begin position="327"/>
        <end position="353"/>
    </location>
</feature>
<keyword evidence="2" id="KW-0472">Membrane</keyword>